<organism evidence="1 2">
    <name type="scientific">Melastoma candidum</name>
    <dbReference type="NCBI Taxonomy" id="119954"/>
    <lineage>
        <taxon>Eukaryota</taxon>
        <taxon>Viridiplantae</taxon>
        <taxon>Streptophyta</taxon>
        <taxon>Embryophyta</taxon>
        <taxon>Tracheophyta</taxon>
        <taxon>Spermatophyta</taxon>
        <taxon>Magnoliopsida</taxon>
        <taxon>eudicotyledons</taxon>
        <taxon>Gunneridae</taxon>
        <taxon>Pentapetalae</taxon>
        <taxon>rosids</taxon>
        <taxon>malvids</taxon>
        <taxon>Myrtales</taxon>
        <taxon>Melastomataceae</taxon>
        <taxon>Melastomatoideae</taxon>
        <taxon>Melastomateae</taxon>
        <taxon>Melastoma</taxon>
    </lineage>
</organism>
<dbReference type="EMBL" id="CM042886">
    <property type="protein sequence ID" value="KAI4339242.1"/>
    <property type="molecule type" value="Genomic_DNA"/>
</dbReference>
<protein>
    <submittedName>
        <fullName evidence="1">Uncharacterized protein</fullName>
    </submittedName>
</protein>
<reference evidence="2" key="1">
    <citation type="journal article" date="2023" name="Front. Plant Sci.">
        <title>Chromosomal-level genome assembly of Melastoma candidum provides insights into trichome evolution.</title>
        <authorList>
            <person name="Zhong Y."/>
            <person name="Wu W."/>
            <person name="Sun C."/>
            <person name="Zou P."/>
            <person name="Liu Y."/>
            <person name="Dai S."/>
            <person name="Zhou R."/>
        </authorList>
    </citation>
    <scope>NUCLEOTIDE SEQUENCE [LARGE SCALE GENOMIC DNA]</scope>
</reference>
<keyword evidence="2" id="KW-1185">Reference proteome</keyword>
<comment type="caution">
    <text evidence="1">The sequence shown here is derived from an EMBL/GenBank/DDBJ whole genome shotgun (WGS) entry which is preliminary data.</text>
</comment>
<dbReference type="Proteomes" id="UP001057402">
    <property type="component" value="Chromosome 7"/>
</dbReference>
<evidence type="ECO:0000313" key="1">
    <source>
        <dbReference type="EMBL" id="KAI4339242.1"/>
    </source>
</evidence>
<name>A0ACB9NU88_9MYRT</name>
<accession>A0ACB9NU88</accession>
<evidence type="ECO:0000313" key="2">
    <source>
        <dbReference type="Proteomes" id="UP001057402"/>
    </source>
</evidence>
<sequence>MDRFLRCCDGDLRASIADSAMMWMVHEEMQRAHEKVKTKDSTARLNEISKFYQLAVIQLEVCHKFVQQETEDGHHQGLLDDLGSIRDHLRGRQLESEAAIAEKDRELLEMAENELRLRKALEAKEREVVLLRRRLESACSPRWMVDGDEETSDAVDWRAGDETSRIGKGEGRAGFETMIAPDIDAFKETLDMAFGKMRDAIVMSETEPSDQQMVSTMERDVLVVSVKEFVADVKTRFEAEQGIRLAQDADLEESRVSELLSSFTHQVYGKLSKHTARLEDMKRQTDSCTEQVASLRQKERLYREAFVVTSQNLRKAENEVDLLADQVDRLLDTLESVYVKLCRHSPILEQHSDIWELLASVHRELKGV</sequence>
<gene>
    <name evidence="1" type="ORF">MLD38_024204</name>
</gene>
<proteinExistence type="predicted"/>